<name>A0ABY1R836_9FLAO</name>
<organism evidence="1 2">
    <name type="scientific">Epilithonimonas pallida</name>
    <dbReference type="NCBI Taxonomy" id="373671"/>
    <lineage>
        <taxon>Bacteria</taxon>
        <taxon>Pseudomonadati</taxon>
        <taxon>Bacteroidota</taxon>
        <taxon>Flavobacteriia</taxon>
        <taxon>Flavobacteriales</taxon>
        <taxon>Weeksellaceae</taxon>
        <taxon>Chryseobacterium group</taxon>
        <taxon>Epilithonimonas</taxon>
    </lineage>
</organism>
<sequence length="47" mass="5466">MKTIVFLIGVDILGFPIIHKHHFKETKCFFTDKKPGYKITSETLTLK</sequence>
<comment type="caution">
    <text evidence="1">The sequence shown here is derived from an EMBL/GenBank/DDBJ whole genome shotgun (WGS) entry which is preliminary data.</text>
</comment>
<dbReference type="Proteomes" id="UP001158050">
    <property type="component" value="Unassembled WGS sequence"/>
</dbReference>
<evidence type="ECO:0000313" key="1">
    <source>
        <dbReference type="EMBL" id="SMP94712.1"/>
    </source>
</evidence>
<gene>
    <name evidence="1" type="ORF">SAMN05421679_106111</name>
</gene>
<reference evidence="1 2" key="1">
    <citation type="submission" date="2017-05" db="EMBL/GenBank/DDBJ databases">
        <authorList>
            <person name="Varghese N."/>
            <person name="Submissions S."/>
        </authorList>
    </citation>
    <scope>NUCLEOTIDE SEQUENCE [LARGE SCALE GENOMIC DNA]</scope>
    <source>
        <strain evidence="1 2">DSM 18015</strain>
    </source>
</reference>
<keyword evidence="2" id="KW-1185">Reference proteome</keyword>
<evidence type="ECO:0000313" key="2">
    <source>
        <dbReference type="Proteomes" id="UP001158050"/>
    </source>
</evidence>
<protein>
    <submittedName>
        <fullName evidence="1">Uncharacterized protein</fullName>
    </submittedName>
</protein>
<proteinExistence type="predicted"/>
<accession>A0ABY1R836</accession>
<dbReference type="EMBL" id="FXUO01000006">
    <property type="protein sequence ID" value="SMP94712.1"/>
    <property type="molecule type" value="Genomic_DNA"/>
</dbReference>